<feature type="non-terminal residue" evidence="1">
    <location>
        <position position="1"/>
    </location>
</feature>
<proteinExistence type="predicted"/>
<dbReference type="Pfam" id="PF18906">
    <property type="entry name" value="Phage_tube_2"/>
    <property type="match status" value="1"/>
</dbReference>
<dbReference type="InterPro" id="IPR043502">
    <property type="entry name" value="DNA/RNA_pol_sf"/>
</dbReference>
<gene>
    <name evidence="1" type="ORF">LCGC14_2278920</name>
</gene>
<accession>A0A0F9CV03</accession>
<organism evidence="1">
    <name type="scientific">marine sediment metagenome</name>
    <dbReference type="NCBI Taxonomy" id="412755"/>
    <lineage>
        <taxon>unclassified sequences</taxon>
        <taxon>metagenomes</taxon>
        <taxon>ecological metagenomes</taxon>
    </lineage>
</organism>
<dbReference type="InterPro" id="IPR044000">
    <property type="entry name" value="Phage_tube_2"/>
</dbReference>
<name>A0A0F9CV03_9ZZZZ</name>
<comment type="caution">
    <text evidence="1">The sequence shown here is derived from an EMBL/GenBank/DDBJ whole genome shotgun (WGS) entry which is preliminary data.</text>
</comment>
<protein>
    <submittedName>
        <fullName evidence="1">Uncharacterized protein</fullName>
    </submittedName>
</protein>
<evidence type="ECO:0000313" key="1">
    <source>
        <dbReference type="EMBL" id="KKL53089.1"/>
    </source>
</evidence>
<dbReference type="Gene3D" id="1.20.1060.10">
    <property type="entry name" value="Taq DNA Polymerase, Chain T, domain 4"/>
    <property type="match status" value="1"/>
</dbReference>
<dbReference type="SUPFAM" id="SSF56672">
    <property type="entry name" value="DNA/RNA polymerases"/>
    <property type="match status" value="1"/>
</dbReference>
<sequence>HKAEGRVGPHSRAALSLWAAGKEQQMPGGFGRDSHIGWVEEPTYGTVVTPPTKFEELISQNVEGIRIRTPRPTVRGLDTAEDDLYDEKFGVEGPFNFNINYEGQLRLLEHLFGAVATVVLEAVISWTHTFTLTDALQTGKGLSIYINLDLDEYQCKGCKLSQAVFTFDPKLPATVEFSLVGQDMEGVAASTFVAQANSLYVGGHQLTCEIDDVVRAIDSATLTINNGLDIDKRILGSKSIVEPVRGDTRREITGTLKMDALDTDWDKFQSSLNDVAGGFLNVNSPKQVHSYLYKELGIPVRKKKDPKTGKSRITADEDALRAIMANAEADMAKAKRDETKNRHFRIFLSTKLMLRIRGSRKVLSSYTGCPLECDCKKPSQVHFDDDGRMRCSISVGGTETMRFSHSKTLQETGCNMATIPHKLRP</sequence>
<dbReference type="AlphaFoldDB" id="A0A0F9CV03"/>
<reference evidence="1" key="1">
    <citation type="journal article" date="2015" name="Nature">
        <title>Complex archaea that bridge the gap between prokaryotes and eukaryotes.</title>
        <authorList>
            <person name="Spang A."/>
            <person name="Saw J.H."/>
            <person name="Jorgensen S.L."/>
            <person name="Zaremba-Niedzwiedzka K."/>
            <person name="Martijn J."/>
            <person name="Lind A.E."/>
            <person name="van Eijk R."/>
            <person name="Schleper C."/>
            <person name="Guy L."/>
            <person name="Ettema T.J."/>
        </authorList>
    </citation>
    <scope>NUCLEOTIDE SEQUENCE</scope>
</reference>
<dbReference type="EMBL" id="LAZR01031659">
    <property type="protein sequence ID" value="KKL53089.1"/>
    <property type="molecule type" value="Genomic_DNA"/>
</dbReference>